<feature type="region of interest" description="Disordered" evidence="1">
    <location>
        <begin position="55"/>
        <end position="75"/>
    </location>
</feature>
<proteinExistence type="predicted"/>
<evidence type="ECO:0000313" key="3">
    <source>
        <dbReference type="Proteomes" id="UP000234681"/>
    </source>
</evidence>
<organism evidence="2 3">
    <name type="scientific">Rattus norvegicus</name>
    <name type="common">Rat</name>
    <dbReference type="NCBI Taxonomy" id="10116"/>
    <lineage>
        <taxon>Eukaryota</taxon>
        <taxon>Metazoa</taxon>
        <taxon>Chordata</taxon>
        <taxon>Craniata</taxon>
        <taxon>Vertebrata</taxon>
        <taxon>Euteleostomi</taxon>
        <taxon>Mammalia</taxon>
        <taxon>Eutheria</taxon>
        <taxon>Euarchontoglires</taxon>
        <taxon>Glires</taxon>
        <taxon>Rodentia</taxon>
        <taxon>Myomorpha</taxon>
        <taxon>Muroidea</taxon>
        <taxon>Muridae</taxon>
        <taxon>Murinae</taxon>
        <taxon>Rattus</taxon>
    </lineage>
</organism>
<dbReference type="Proteomes" id="UP000234681">
    <property type="component" value="Chromosome 1"/>
</dbReference>
<reference evidence="3" key="1">
    <citation type="submission" date="2005-09" db="EMBL/GenBank/DDBJ databases">
        <authorList>
            <person name="Mural R.J."/>
            <person name="Li P.W."/>
            <person name="Adams M.D."/>
            <person name="Amanatides P.G."/>
            <person name="Baden-Tillson H."/>
            <person name="Barnstead M."/>
            <person name="Chin S.H."/>
            <person name="Dew I."/>
            <person name="Evans C.A."/>
            <person name="Ferriera S."/>
            <person name="Flanigan M."/>
            <person name="Fosler C."/>
            <person name="Glodek A."/>
            <person name="Gu Z."/>
            <person name="Holt R.A."/>
            <person name="Jennings D."/>
            <person name="Kraft C.L."/>
            <person name="Lu F."/>
            <person name="Nguyen T."/>
            <person name="Nusskern D.R."/>
            <person name="Pfannkoch C.M."/>
            <person name="Sitter C."/>
            <person name="Sutton G.G."/>
            <person name="Venter J.C."/>
            <person name="Wang Z."/>
            <person name="Woodage T."/>
            <person name="Zheng X.H."/>
            <person name="Zhong F."/>
        </authorList>
    </citation>
    <scope>NUCLEOTIDE SEQUENCE [LARGE SCALE GENOMIC DNA]</scope>
    <source>
        <strain>BN</strain>
        <strain evidence="3">Sprague-Dawley</strain>
    </source>
</reference>
<sequence length="163" mass="17477">MLSVLRVCNLLTVGHHEGENLAQDLLRITGYLQGENLHVLPNVSTDAIAAVAQGPKRPWQHSTHKNVLSSPSVTDNPVGPRALTSSVSVFVCPLVQVCCGWMLLSRPLGSNCIVGSVLKVSSGDWHPKCRPFPGSTPSLIVKQLQSLLTSCSPAKLLWKVQPG</sequence>
<feature type="compositionally biased region" description="Polar residues" evidence="1">
    <location>
        <begin position="65"/>
        <end position="75"/>
    </location>
</feature>
<evidence type="ECO:0000313" key="4">
    <source>
        <dbReference type="RGD" id="1311654"/>
    </source>
</evidence>
<dbReference type="EMBL" id="CH473953">
    <property type="protein sequence ID" value="EDM11990.1"/>
    <property type="molecule type" value="Genomic_DNA"/>
</dbReference>
<name>A6HXR0_RAT</name>
<protein>
    <submittedName>
        <fullName evidence="2">Leucine rich repeat containing 56, isoform CRA_a</fullName>
    </submittedName>
</protein>
<dbReference type="RGD" id="1311654">
    <property type="gene designation" value="Lrrc56"/>
</dbReference>
<dbReference type="AlphaFoldDB" id="A6HXR0"/>
<evidence type="ECO:0000256" key="1">
    <source>
        <dbReference type="SAM" id="MobiDB-lite"/>
    </source>
</evidence>
<gene>
    <name evidence="2 4" type="primary">Lrrc56</name>
    <name evidence="2" type="ORF">rCG_47955</name>
</gene>
<evidence type="ECO:0000313" key="2">
    <source>
        <dbReference type="EMBL" id="EDM11990.1"/>
    </source>
</evidence>
<accession>A6HXR0</accession>